<dbReference type="eggNOG" id="ENOG502QYWX">
    <property type="taxonomic scope" value="Eukaryota"/>
</dbReference>
<dbReference type="OMA" id="AVFSMSD"/>
<dbReference type="RefSeq" id="XP_001271459.1">
    <property type="nucleotide sequence ID" value="XM_001271458.1"/>
</dbReference>
<name>A1CLK9_ASPCL</name>
<dbReference type="SMART" id="SM00066">
    <property type="entry name" value="GAL4"/>
    <property type="match status" value="1"/>
</dbReference>
<dbReference type="InterPro" id="IPR036864">
    <property type="entry name" value="Zn2-C6_fun-type_DNA-bd_sf"/>
</dbReference>
<keyword evidence="4" id="KW-0238">DNA-binding</keyword>
<proteinExistence type="predicted"/>
<dbReference type="PANTHER" id="PTHR31001">
    <property type="entry name" value="UNCHARACTERIZED TRANSCRIPTIONAL REGULATORY PROTEIN"/>
    <property type="match status" value="1"/>
</dbReference>
<evidence type="ECO:0000259" key="7">
    <source>
        <dbReference type="PROSITE" id="PS50048"/>
    </source>
</evidence>
<evidence type="ECO:0000256" key="4">
    <source>
        <dbReference type="ARBA" id="ARBA00023125"/>
    </source>
</evidence>
<protein>
    <submittedName>
        <fullName evidence="8">C6 transcription factor domain protein</fullName>
    </submittedName>
</protein>
<reference evidence="8 9" key="1">
    <citation type="journal article" date="2008" name="PLoS Genet.">
        <title>Genomic islands in the pathogenic filamentous fungus Aspergillus fumigatus.</title>
        <authorList>
            <person name="Fedorova N.D."/>
            <person name="Khaldi N."/>
            <person name="Joardar V.S."/>
            <person name="Maiti R."/>
            <person name="Amedeo P."/>
            <person name="Anderson M.J."/>
            <person name="Crabtree J."/>
            <person name="Silva J.C."/>
            <person name="Badger J.H."/>
            <person name="Albarraq A."/>
            <person name="Angiuoli S."/>
            <person name="Bussey H."/>
            <person name="Bowyer P."/>
            <person name="Cotty P.J."/>
            <person name="Dyer P.S."/>
            <person name="Egan A."/>
            <person name="Galens K."/>
            <person name="Fraser-Liggett C.M."/>
            <person name="Haas B.J."/>
            <person name="Inman J.M."/>
            <person name="Kent R."/>
            <person name="Lemieux S."/>
            <person name="Malavazi I."/>
            <person name="Orvis J."/>
            <person name="Roemer T."/>
            <person name="Ronning C.M."/>
            <person name="Sundaram J.P."/>
            <person name="Sutton G."/>
            <person name="Turner G."/>
            <person name="Venter J.C."/>
            <person name="White O.R."/>
            <person name="Whitty B.R."/>
            <person name="Youngman P."/>
            <person name="Wolfe K.H."/>
            <person name="Goldman G.H."/>
            <person name="Wortman J.R."/>
            <person name="Jiang B."/>
            <person name="Denning D.W."/>
            <person name="Nierman W.C."/>
        </authorList>
    </citation>
    <scope>NUCLEOTIDE SEQUENCE [LARGE SCALE GENOMIC DNA]</scope>
    <source>
        <strain evidence="9">ATCC 1007 / CBS 513.65 / DSM 816 / NCTC 3887 / NRRL 1</strain>
    </source>
</reference>
<keyword evidence="5" id="KW-0804">Transcription</keyword>
<keyword evidence="2" id="KW-0479">Metal-binding</keyword>
<dbReference type="SMART" id="SM00906">
    <property type="entry name" value="Fungal_trans"/>
    <property type="match status" value="1"/>
</dbReference>
<dbReference type="Proteomes" id="UP000006701">
    <property type="component" value="Unassembled WGS sequence"/>
</dbReference>
<organism evidence="8 9">
    <name type="scientific">Aspergillus clavatus (strain ATCC 1007 / CBS 513.65 / DSM 816 / NCTC 3887 / NRRL 1 / QM 1276 / 107)</name>
    <dbReference type="NCBI Taxonomy" id="344612"/>
    <lineage>
        <taxon>Eukaryota</taxon>
        <taxon>Fungi</taxon>
        <taxon>Dikarya</taxon>
        <taxon>Ascomycota</taxon>
        <taxon>Pezizomycotina</taxon>
        <taxon>Eurotiomycetes</taxon>
        <taxon>Eurotiomycetidae</taxon>
        <taxon>Eurotiales</taxon>
        <taxon>Aspergillaceae</taxon>
        <taxon>Aspergillus</taxon>
        <taxon>Aspergillus subgen. Fumigati</taxon>
    </lineage>
</organism>
<dbReference type="GeneID" id="4703548"/>
<evidence type="ECO:0000256" key="6">
    <source>
        <dbReference type="ARBA" id="ARBA00023242"/>
    </source>
</evidence>
<dbReference type="SUPFAM" id="SSF57701">
    <property type="entry name" value="Zn2/Cys6 DNA-binding domain"/>
    <property type="match status" value="1"/>
</dbReference>
<dbReference type="InterPro" id="IPR001138">
    <property type="entry name" value="Zn2Cys6_DnaBD"/>
</dbReference>
<evidence type="ECO:0000256" key="3">
    <source>
        <dbReference type="ARBA" id="ARBA00023015"/>
    </source>
</evidence>
<dbReference type="VEuPathDB" id="FungiDB:ACLA_042560"/>
<keyword evidence="9" id="KW-1185">Reference proteome</keyword>
<evidence type="ECO:0000256" key="1">
    <source>
        <dbReference type="ARBA" id="ARBA00004123"/>
    </source>
</evidence>
<feature type="domain" description="Zn(2)-C6 fungal-type" evidence="7">
    <location>
        <begin position="40"/>
        <end position="70"/>
    </location>
</feature>
<keyword evidence="3" id="KW-0805">Transcription regulation</keyword>
<evidence type="ECO:0000256" key="2">
    <source>
        <dbReference type="ARBA" id="ARBA00022723"/>
    </source>
</evidence>
<evidence type="ECO:0000313" key="9">
    <source>
        <dbReference type="Proteomes" id="UP000006701"/>
    </source>
</evidence>
<gene>
    <name evidence="8" type="ORF">ACLA_042560</name>
</gene>
<dbReference type="GO" id="GO:0000981">
    <property type="term" value="F:DNA-binding transcription factor activity, RNA polymerase II-specific"/>
    <property type="evidence" value="ECO:0007669"/>
    <property type="project" value="InterPro"/>
</dbReference>
<dbReference type="Pfam" id="PF00172">
    <property type="entry name" value="Zn_clus"/>
    <property type="match status" value="1"/>
</dbReference>
<dbReference type="OrthoDB" id="435881at2759"/>
<dbReference type="KEGG" id="act:ACLA_042560"/>
<keyword evidence="6" id="KW-0539">Nucleus</keyword>
<dbReference type="Gene3D" id="4.10.240.10">
    <property type="entry name" value="Zn(2)-C6 fungal-type DNA-binding domain"/>
    <property type="match status" value="1"/>
</dbReference>
<evidence type="ECO:0000256" key="5">
    <source>
        <dbReference type="ARBA" id="ARBA00023163"/>
    </source>
</evidence>
<sequence>MEANTAITLGLIKIAPAPARASSADVTNAYKTDLPTMHFNCRACVRKKVKCNRAVPACLSCRKAKLQCVYEAHLPPKRTRSELKDVYERLARYERILQDNNLLPAASASTQSNKETEAGKLLSAHGKSRYIDSVLLNAGEGDLYELSDSDSYEYHNNDPGAEQTTPTGLLDALVARTASGAIYGGIQSVTEQHPSYEAAVMLWNVYVQNVDPLCKVLHVPTVAKMVDMVARQPAAASKSDECLVFVIYYFAVFSMSNGDCLQTFNESRALLMSRYQTAVYQALVNAPWLKTTSMPVLQACTLFLIAMRTQIDSHTLWVLTGIAIRLAQRMGLHHDGENLGLPPFEIQMRRRLFWQLLPLDSYAGQVSGTGISLLPNTWDTKQPLNINDDQIFPGMTQQPQEQKCATEMIFCLSRIELSNFYTRTGVKTKEIGGTIQFRDAEDIERLIDGVEDLIEIKFLRYCDILNPLHFLTIGIVRSATNAVRLRARMPPLIKRTITDTQGRDLCGLAERILDTNSTIYGNPSMKKFQWQMQAFFIWDALLCILLSLAEAGFYSTSELSTIWNKVAEVYSNHTELVKQKRTLHITIGKATLKAWLANPPKDSSPEPGFVTALRAQHELKVNGKQESINEMEATNRDADGVFVFDDVVDNVDGTNIDLDGGLTLDSSDWGFWDQLWTGNNSLS</sequence>
<dbReference type="GO" id="GO:0005634">
    <property type="term" value="C:nucleus"/>
    <property type="evidence" value="ECO:0007669"/>
    <property type="project" value="UniProtKB-SubCell"/>
</dbReference>
<dbReference type="CDD" id="cd12148">
    <property type="entry name" value="fungal_TF_MHR"/>
    <property type="match status" value="1"/>
</dbReference>
<evidence type="ECO:0000313" key="8">
    <source>
        <dbReference type="EMBL" id="EAW10033.1"/>
    </source>
</evidence>
<dbReference type="GO" id="GO:0006351">
    <property type="term" value="P:DNA-templated transcription"/>
    <property type="evidence" value="ECO:0007669"/>
    <property type="project" value="InterPro"/>
</dbReference>
<dbReference type="PROSITE" id="PS50048">
    <property type="entry name" value="ZN2_CY6_FUNGAL_2"/>
    <property type="match status" value="1"/>
</dbReference>
<dbReference type="HOGENOM" id="CLU_004083_5_3_1"/>
<dbReference type="PANTHER" id="PTHR31001:SF85">
    <property type="entry name" value="ZN(II)2CYS6 TRANSCRIPTION FACTOR (EUROFUNG)"/>
    <property type="match status" value="1"/>
</dbReference>
<dbReference type="CDD" id="cd00067">
    <property type="entry name" value="GAL4"/>
    <property type="match status" value="1"/>
</dbReference>
<dbReference type="GO" id="GO:0003677">
    <property type="term" value="F:DNA binding"/>
    <property type="evidence" value="ECO:0007669"/>
    <property type="project" value="UniProtKB-KW"/>
</dbReference>
<dbReference type="Pfam" id="PF04082">
    <property type="entry name" value="Fungal_trans"/>
    <property type="match status" value="1"/>
</dbReference>
<dbReference type="AlphaFoldDB" id="A1CLK9"/>
<dbReference type="EMBL" id="DS027056">
    <property type="protein sequence ID" value="EAW10033.1"/>
    <property type="molecule type" value="Genomic_DNA"/>
</dbReference>
<accession>A1CLK9</accession>
<dbReference type="InterPro" id="IPR050613">
    <property type="entry name" value="Sec_Metabolite_Reg"/>
</dbReference>
<dbReference type="GO" id="GO:0008270">
    <property type="term" value="F:zinc ion binding"/>
    <property type="evidence" value="ECO:0007669"/>
    <property type="project" value="InterPro"/>
</dbReference>
<dbReference type="InterPro" id="IPR007219">
    <property type="entry name" value="XnlR_reg_dom"/>
</dbReference>
<comment type="subcellular location">
    <subcellularLocation>
        <location evidence="1">Nucleus</location>
    </subcellularLocation>
</comment>